<evidence type="ECO:0000313" key="1">
    <source>
        <dbReference type="EMBL" id="KAH7688394.1"/>
    </source>
</evidence>
<organism evidence="1 2">
    <name type="scientific">Dioscorea alata</name>
    <name type="common">Purple yam</name>
    <dbReference type="NCBI Taxonomy" id="55571"/>
    <lineage>
        <taxon>Eukaryota</taxon>
        <taxon>Viridiplantae</taxon>
        <taxon>Streptophyta</taxon>
        <taxon>Embryophyta</taxon>
        <taxon>Tracheophyta</taxon>
        <taxon>Spermatophyta</taxon>
        <taxon>Magnoliopsida</taxon>
        <taxon>Liliopsida</taxon>
        <taxon>Dioscoreales</taxon>
        <taxon>Dioscoreaceae</taxon>
        <taxon>Dioscorea</taxon>
    </lineage>
</organism>
<comment type="caution">
    <text evidence="1">The sequence shown here is derived from an EMBL/GenBank/DDBJ whole genome shotgun (WGS) entry which is preliminary data.</text>
</comment>
<dbReference type="EMBL" id="CM037013">
    <property type="protein sequence ID" value="KAH7688394.1"/>
    <property type="molecule type" value="Genomic_DNA"/>
</dbReference>
<sequence>MFEYVNTPRITQIVYQFVVKHTPLYETKHPSPSILAQKHDLLENITHSDKIYIVLPGETLQFYEEVSWAGQYKTTYRTNGTSSPILIIFNNKIKTYWEVVQIDLTGLDKELSSGDKPSGPTVDLQAAVAALMVGQEHHGKLLHQLLAQLQEIKAILAKAPPPSSSTPRT</sequence>
<name>A0ACB7WKE3_DIOAL</name>
<keyword evidence="2" id="KW-1185">Reference proteome</keyword>
<gene>
    <name evidence="1" type="ORF">IHE45_03G030900</name>
</gene>
<reference evidence="2" key="1">
    <citation type="journal article" date="2022" name="Nat. Commun.">
        <title>Chromosome evolution and the genetic basis of agronomically important traits in greater yam.</title>
        <authorList>
            <person name="Bredeson J.V."/>
            <person name="Lyons J.B."/>
            <person name="Oniyinde I.O."/>
            <person name="Okereke N.R."/>
            <person name="Kolade O."/>
            <person name="Nnabue I."/>
            <person name="Nwadili C.O."/>
            <person name="Hribova E."/>
            <person name="Parker M."/>
            <person name="Nwogha J."/>
            <person name="Shu S."/>
            <person name="Carlson J."/>
            <person name="Kariba R."/>
            <person name="Muthemba S."/>
            <person name="Knop K."/>
            <person name="Barton G.J."/>
            <person name="Sherwood A.V."/>
            <person name="Lopez-Montes A."/>
            <person name="Asiedu R."/>
            <person name="Jamnadass R."/>
            <person name="Muchugi A."/>
            <person name="Goodstein D."/>
            <person name="Egesi C.N."/>
            <person name="Featherston J."/>
            <person name="Asfaw A."/>
            <person name="Simpson G.G."/>
            <person name="Dolezel J."/>
            <person name="Hendre P.S."/>
            <person name="Van Deynze A."/>
            <person name="Kumar P.L."/>
            <person name="Obidiegwu J.E."/>
            <person name="Bhattacharjee R."/>
            <person name="Rokhsar D.S."/>
        </authorList>
    </citation>
    <scope>NUCLEOTIDE SEQUENCE [LARGE SCALE GENOMIC DNA]</scope>
    <source>
        <strain evidence="2">cv. TDa95/00328</strain>
    </source>
</reference>
<accession>A0ACB7WKE3</accession>
<dbReference type="Proteomes" id="UP000827976">
    <property type="component" value="Chromosome 3"/>
</dbReference>
<protein>
    <submittedName>
        <fullName evidence="1">Ribonucleotide reductase stirrup domain-containing protein</fullName>
    </submittedName>
</protein>
<evidence type="ECO:0000313" key="2">
    <source>
        <dbReference type="Proteomes" id="UP000827976"/>
    </source>
</evidence>
<proteinExistence type="predicted"/>